<name>A0A1Q2KXR0_9BACL</name>
<dbReference type="OrthoDB" id="2427034at2"/>
<dbReference type="EMBL" id="CP019640">
    <property type="protein sequence ID" value="AQQ52894.1"/>
    <property type="molecule type" value="Genomic_DNA"/>
</dbReference>
<evidence type="ECO:0000313" key="2">
    <source>
        <dbReference type="Proteomes" id="UP000188184"/>
    </source>
</evidence>
<proteinExistence type="predicted"/>
<dbReference type="KEGG" id="pmar:B0X71_07190"/>
<sequence length="226" mass="25191">MSNLTKRQKERALVILAVVLLLAVAAYSYFKMYAPAHSAREQAELIVSSEREVVIALEDQLMNLPIAEPVSARMLQQEVPVQPLADRLLLQIEEAEFMSGTFVNSVEFAQGPFTMPAPVEGVEQIEVVTTNVSFRAEDYENITDFITEIEKMDRIMVVDAIEFSSYEEMTVAETENEPMEVSISFSAFYRPDLIALENTAPRVDAPVPAAKVNPLPINGDTNSEDE</sequence>
<dbReference type="InterPro" id="IPR014717">
    <property type="entry name" value="Transl_elong_EF1B/ribsomal_bS6"/>
</dbReference>
<accession>A0A1Q2KXR0</accession>
<evidence type="ECO:0008006" key="3">
    <source>
        <dbReference type="Google" id="ProtNLM"/>
    </source>
</evidence>
<reference evidence="1 2" key="1">
    <citation type="submission" date="2017-02" db="EMBL/GenBank/DDBJ databases">
        <title>The complete genomic sequence of a novel cold adapted crude oil-degrading bacterium Planococcus qaidamina Y42.</title>
        <authorList>
            <person name="Yang R."/>
        </authorList>
    </citation>
    <scope>NUCLEOTIDE SEQUENCE [LARGE SCALE GENOMIC DNA]</scope>
    <source>
        <strain evidence="1 2">Y42</strain>
    </source>
</reference>
<keyword evidence="2" id="KW-1185">Reference proteome</keyword>
<dbReference type="Proteomes" id="UP000188184">
    <property type="component" value="Chromosome"/>
</dbReference>
<gene>
    <name evidence="1" type="ORF">B0X71_07190</name>
</gene>
<organism evidence="1 2">
    <name type="scientific">Planococcus lenghuensis</name>
    <dbReference type="NCBI Taxonomy" id="2213202"/>
    <lineage>
        <taxon>Bacteria</taxon>
        <taxon>Bacillati</taxon>
        <taxon>Bacillota</taxon>
        <taxon>Bacilli</taxon>
        <taxon>Bacillales</taxon>
        <taxon>Caryophanaceae</taxon>
        <taxon>Planococcus</taxon>
    </lineage>
</organism>
<evidence type="ECO:0000313" key="1">
    <source>
        <dbReference type="EMBL" id="AQQ52894.1"/>
    </source>
</evidence>
<dbReference type="AlphaFoldDB" id="A0A1Q2KXR0"/>
<protein>
    <recommendedName>
        <fullName evidence="3">Pilus assembly protein PilO</fullName>
    </recommendedName>
</protein>
<dbReference type="Gene3D" id="3.30.70.60">
    <property type="match status" value="1"/>
</dbReference>
<dbReference type="RefSeq" id="WP_077588776.1">
    <property type="nucleotide sequence ID" value="NZ_CP019640.1"/>
</dbReference>